<evidence type="ECO:0000256" key="1">
    <source>
        <dbReference type="SAM" id="MobiDB-lite"/>
    </source>
</evidence>
<evidence type="ECO:0000313" key="2">
    <source>
        <dbReference type="EMBL" id="KAF5401096.1"/>
    </source>
</evidence>
<organism evidence="2 3">
    <name type="scientific">Paragonimus heterotremus</name>
    <dbReference type="NCBI Taxonomy" id="100268"/>
    <lineage>
        <taxon>Eukaryota</taxon>
        <taxon>Metazoa</taxon>
        <taxon>Spiralia</taxon>
        <taxon>Lophotrochozoa</taxon>
        <taxon>Platyhelminthes</taxon>
        <taxon>Trematoda</taxon>
        <taxon>Digenea</taxon>
        <taxon>Plagiorchiida</taxon>
        <taxon>Troglotremata</taxon>
        <taxon>Troglotrematidae</taxon>
        <taxon>Paragonimus</taxon>
    </lineage>
</organism>
<reference evidence="2" key="1">
    <citation type="submission" date="2019-05" db="EMBL/GenBank/DDBJ databases">
        <title>Annotation for the trematode Paragonimus heterotremus.</title>
        <authorList>
            <person name="Choi Y.-J."/>
        </authorList>
    </citation>
    <scope>NUCLEOTIDE SEQUENCE</scope>
    <source>
        <strain evidence="2">LC</strain>
    </source>
</reference>
<dbReference type="PROSITE" id="PS51257">
    <property type="entry name" value="PROKAR_LIPOPROTEIN"/>
    <property type="match status" value="1"/>
</dbReference>
<gene>
    <name evidence="2" type="ORF">PHET_05885</name>
</gene>
<feature type="region of interest" description="Disordered" evidence="1">
    <location>
        <begin position="1"/>
        <end position="20"/>
    </location>
</feature>
<feature type="compositionally biased region" description="Basic and acidic residues" evidence="1">
    <location>
        <begin position="7"/>
        <end position="16"/>
    </location>
</feature>
<dbReference type="EMBL" id="LUCH01002710">
    <property type="protein sequence ID" value="KAF5401096.1"/>
    <property type="molecule type" value="Genomic_DNA"/>
</dbReference>
<keyword evidence="3" id="KW-1185">Reference proteome</keyword>
<sequence length="76" mass="8959">MSSTPKEIGHLNEHHSSPYLQGTTSGCFRWSFQCGYRLYRFLHHRDLVHIDRLLLTYRDTDLRLANVDVDQAERAL</sequence>
<dbReference type="AlphaFoldDB" id="A0A8J4SXS1"/>
<name>A0A8J4SXS1_9TREM</name>
<dbReference type="Proteomes" id="UP000748531">
    <property type="component" value="Unassembled WGS sequence"/>
</dbReference>
<evidence type="ECO:0000313" key="3">
    <source>
        <dbReference type="Proteomes" id="UP000748531"/>
    </source>
</evidence>
<comment type="caution">
    <text evidence="2">The sequence shown here is derived from an EMBL/GenBank/DDBJ whole genome shotgun (WGS) entry which is preliminary data.</text>
</comment>
<accession>A0A8J4SXS1</accession>
<proteinExistence type="predicted"/>
<protein>
    <submittedName>
        <fullName evidence="2">Uncharacterized protein</fullName>
    </submittedName>
</protein>